<dbReference type="AlphaFoldDB" id="A0AAW1MGD8"/>
<proteinExistence type="inferred from homology"/>
<evidence type="ECO:0000256" key="10">
    <source>
        <dbReference type="RuleBase" id="RU367136"/>
    </source>
</evidence>
<evidence type="ECO:0000313" key="13">
    <source>
        <dbReference type="EMBL" id="KAK9746744.1"/>
    </source>
</evidence>
<accession>A0AAW1MGD8</accession>
<keyword evidence="2 10" id="KW-0328">Glycosyltransferase</keyword>
<dbReference type="Gene3D" id="3.40.50.2000">
    <property type="entry name" value="Glycogen Phosphorylase B"/>
    <property type="match status" value="2"/>
</dbReference>
<organism evidence="13 14">
    <name type="scientific">Popillia japonica</name>
    <name type="common">Japanese beetle</name>
    <dbReference type="NCBI Taxonomy" id="7064"/>
    <lineage>
        <taxon>Eukaryota</taxon>
        <taxon>Metazoa</taxon>
        <taxon>Ecdysozoa</taxon>
        <taxon>Arthropoda</taxon>
        <taxon>Hexapoda</taxon>
        <taxon>Insecta</taxon>
        <taxon>Pterygota</taxon>
        <taxon>Neoptera</taxon>
        <taxon>Endopterygota</taxon>
        <taxon>Coleoptera</taxon>
        <taxon>Polyphaga</taxon>
        <taxon>Scarabaeiformia</taxon>
        <taxon>Scarabaeidae</taxon>
        <taxon>Rutelinae</taxon>
        <taxon>Popillia</taxon>
    </lineage>
</organism>
<dbReference type="GO" id="GO:0005789">
    <property type="term" value="C:endoplasmic reticulum membrane"/>
    <property type="evidence" value="ECO:0007669"/>
    <property type="project" value="UniProtKB-SubCell"/>
</dbReference>
<dbReference type="EMBL" id="JASPKY010000038">
    <property type="protein sequence ID" value="KAK9746744.1"/>
    <property type="molecule type" value="Genomic_DNA"/>
</dbReference>
<sequence>MVKLKNIKVAFFHPDLGIGGAERLVLDIAVALSDRGMEVAFVTNHFDEAHAFEELKDGKYQVRVVGDWIPRSIFGVCQALCAYIRMIYLSLVYVLFLKSSEGADVYIVDQIPMAVPFLKWTGCKVIYYCHHPDLLASPPGGVLKKIYRKPIDWLEMRGTQQSDVILANSRYTGDVFKRTFPQIKAELQILYPTISSAYQTTVKYTKSEKVKNILPELENTHSDVFFLSINRFHPAKRGIRSQQFERVHLILAGGYDPNNSINSAYFNELVSLCEKNELTGKVTLLKSPSDKLKAKLLVSCNALLYTPINEHFGIVPLEAMAAGKPVIACNSGGPKETVEHDVTGFLSEPIGENYAEFMIKLMDKDVCREMGQKGKDRLEKLFSYNAFGDKIMNIVSDTVCKNS</sequence>
<dbReference type="EC" id="2.4.1.132" evidence="10"/>
<feature type="domain" description="Glycosyltransferase subfamily 4-like N-terminal" evidence="12">
    <location>
        <begin position="18"/>
        <end position="192"/>
    </location>
</feature>
<evidence type="ECO:0000259" key="11">
    <source>
        <dbReference type="Pfam" id="PF00534"/>
    </source>
</evidence>
<evidence type="ECO:0000256" key="1">
    <source>
        <dbReference type="ARBA" id="ARBA00004922"/>
    </source>
</evidence>
<comment type="pathway">
    <text evidence="1 10">Protein modification; protein glycosylation.</text>
</comment>
<dbReference type="PANTHER" id="PTHR45918">
    <property type="entry name" value="ALPHA-1,3/1,6-MANNOSYLTRANSFERASE ALG2"/>
    <property type="match status" value="1"/>
</dbReference>
<reference evidence="13 14" key="1">
    <citation type="journal article" date="2024" name="BMC Genomics">
        <title>De novo assembly and annotation of Popillia japonica's genome with initial clues to its potential as an invasive pest.</title>
        <authorList>
            <person name="Cucini C."/>
            <person name="Boschi S."/>
            <person name="Funari R."/>
            <person name="Cardaioli E."/>
            <person name="Iannotti N."/>
            <person name="Marturano G."/>
            <person name="Paoli F."/>
            <person name="Bruttini M."/>
            <person name="Carapelli A."/>
            <person name="Frati F."/>
            <person name="Nardi F."/>
        </authorList>
    </citation>
    <scope>NUCLEOTIDE SEQUENCE [LARGE SCALE GENOMIC DNA]</scope>
    <source>
        <strain evidence="13">DMR45628</strain>
    </source>
</reference>
<keyword evidence="7" id="KW-0472">Membrane</keyword>
<comment type="function">
    <text evidence="10">Mannosylates Man(2)GlcNAc(2)-dolichol diphosphate and Man(1)GlcNAc(2)-dolichol diphosphate to form Man(3)GlcNAc(2)-dolichol diphosphate.</text>
</comment>
<dbReference type="InterPro" id="IPR028098">
    <property type="entry name" value="Glyco_trans_4-like_N"/>
</dbReference>
<evidence type="ECO:0000313" key="14">
    <source>
        <dbReference type="Proteomes" id="UP001458880"/>
    </source>
</evidence>
<dbReference type="Pfam" id="PF00534">
    <property type="entry name" value="Glycos_transf_1"/>
    <property type="match status" value="1"/>
</dbReference>
<dbReference type="GO" id="GO:0102704">
    <property type="term" value="F:GDP-Man:Man(2)GlcNAc(2)-PP-Dol alpha-1,6-mannosyltransferase activity"/>
    <property type="evidence" value="ECO:0007669"/>
    <property type="project" value="UniProtKB-UniRule"/>
</dbReference>
<dbReference type="Pfam" id="PF13439">
    <property type="entry name" value="Glyco_transf_4"/>
    <property type="match status" value="1"/>
</dbReference>
<evidence type="ECO:0000256" key="7">
    <source>
        <dbReference type="ARBA" id="ARBA00023136"/>
    </source>
</evidence>
<evidence type="ECO:0000256" key="4">
    <source>
        <dbReference type="ARBA" id="ARBA00022692"/>
    </source>
</evidence>
<name>A0AAW1MGD8_POPJA</name>
<keyword evidence="4" id="KW-0812">Transmembrane</keyword>
<keyword evidence="3 10" id="KW-0808">Transferase</keyword>
<dbReference type="GO" id="GO:0004378">
    <property type="term" value="F:GDP-Man:Man(1)GlcNAc(2)-PP-Dol alpha-1,3-mannosyltransferase activity"/>
    <property type="evidence" value="ECO:0007669"/>
    <property type="project" value="UniProtKB-UniRule"/>
</dbReference>
<evidence type="ECO:0000256" key="6">
    <source>
        <dbReference type="ARBA" id="ARBA00022989"/>
    </source>
</evidence>
<comment type="subcellular location">
    <subcellularLocation>
        <location evidence="10">Endoplasmic reticulum membrane</location>
        <topology evidence="10">Single-pass membrane protein</topology>
    </subcellularLocation>
</comment>
<keyword evidence="14" id="KW-1185">Reference proteome</keyword>
<dbReference type="SUPFAM" id="SSF53756">
    <property type="entry name" value="UDP-Glycosyltransferase/glycogen phosphorylase"/>
    <property type="match status" value="1"/>
</dbReference>
<dbReference type="InterPro" id="IPR027054">
    <property type="entry name" value="ALG2"/>
</dbReference>
<keyword evidence="5" id="KW-0256">Endoplasmic reticulum</keyword>
<comment type="catalytic activity">
    <reaction evidence="8 10">
        <text>a beta-D-Man-(1-&gt;4)-beta-D-GlcNAc-(1-&gt;4)-alpha-D-GlcNAc-diphospho-di-trans,poly-cis-dolichol + GDP-alpha-D-mannose = an alpha-D-Man-(1-&gt;3)-beta-D-Man-(1-&gt;4)-beta-D-GlcNAc-(1-&gt;4)-alpha-D-GlcNAc-diphospho-di-trans,poly-cis-dolichol + GDP + H(+)</text>
        <dbReference type="Rhea" id="RHEA:29515"/>
        <dbReference type="Rhea" id="RHEA-COMP:19511"/>
        <dbReference type="Rhea" id="RHEA-COMP:19513"/>
        <dbReference type="ChEBI" id="CHEBI:15378"/>
        <dbReference type="ChEBI" id="CHEBI:57527"/>
        <dbReference type="ChEBI" id="CHEBI:58189"/>
        <dbReference type="ChEBI" id="CHEBI:58472"/>
        <dbReference type="ChEBI" id="CHEBI:132510"/>
        <dbReference type="EC" id="2.4.1.132"/>
    </reaction>
    <physiologicalReaction direction="left-to-right" evidence="8 10">
        <dbReference type="Rhea" id="RHEA:29516"/>
    </physiologicalReaction>
</comment>
<dbReference type="EC" id="2.4.1.257" evidence="10"/>
<comment type="similarity">
    <text evidence="10">Belongs to the glycosyltransferase group 1 family.</text>
</comment>
<evidence type="ECO:0000256" key="3">
    <source>
        <dbReference type="ARBA" id="ARBA00022679"/>
    </source>
</evidence>
<dbReference type="Proteomes" id="UP001458880">
    <property type="component" value="Unassembled WGS sequence"/>
</dbReference>
<evidence type="ECO:0000256" key="2">
    <source>
        <dbReference type="ARBA" id="ARBA00022676"/>
    </source>
</evidence>
<gene>
    <name evidence="13" type="ORF">QE152_g5902</name>
</gene>
<protein>
    <recommendedName>
        <fullName evidence="10">Alpha-1,3/1,6-mannosyltransferase ALG2</fullName>
        <ecNumber evidence="10">2.4.1.132</ecNumber>
        <ecNumber evidence="10">2.4.1.257</ecNumber>
    </recommendedName>
    <alternativeName>
        <fullName evidence="10">GDP-Man:Man(1)GlcNAc(2)-PP-Dol alpha-1,3-mannosyltransferase</fullName>
    </alternativeName>
</protein>
<evidence type="ECO:0000256" key="8">
    <source>
        <dbReference type="ARBA" id="ARBA00045103"/>
    </source>
</evidence>
<evidence type="ECO:0000259" key="12">
    <source>
        <dbReference type="Pfam" id="PF13439"/>
    </source>
</evidence>
<feature type="domain" description="Glycosyl transferase family 1" evidence="11">
    <location>
        <begin position="238"/>
        <end position="376"/>
    </location>
</feature>
<comment type="catalytic activity">
    <reaction evidence="9 10">
        <text>an alpha-D-Man-(1-&gt;3)-beta-D-Man-(1-&gt;4)-beta-D-GlcNAc-(1-&gt;4)-alpha-D-GlcNAc-diphospho-di-trans,poly-cis-dolichol + GDP-alpha-D-mannose = an alpha-D-Man-(1-&gt;3)-[alpha-D-Man-(1-&gt;6)]-beta-D-Man-(1-&gt;4)-beta-D-GlcNAc-(1-&gt;4)-alpha-D-GlcNAc-diphospho-di-trans,poly-cis-dolichol + GDP + H(+)</text>
        <dbReference type="Rhea" id="RHEA:29519"/>
        <dbReference type="Rhea" id="RHEA-COMP:19513"/>
        <dbReference type="Rhea" id="RHEA-COMP:19515"/>
        <dbReference type="ChEBI" id="CHEBI:15378"/>
        <dbReference type="ChEBI" id="CHEBI:57527"/>
        <dbReference type="ChEBI" id="CHEBI:58189"/>
        <dbReference type="ChEBI" id="CHEBI:132510"/>
        <dbReference type="ChEBI" id="CHEBI:132511"/>
        <dbReference type="EC" id="2.4.1.257"/>
    </reaction>
    <physiologicalReaction direction="left-to-right" evidence="9 10">
        <dbReference type="Rhea" id="RHEA:29520"/>
    </physiologicalReaction>
</comment>
<dbReference type="PANTHER" id="PTHR45918:SF1">
    <property type="entry name" value="ALPHA-1,3_1,6-MANNOSYLTRANSFERASE ALG2"/>
    <property type="match status" value="1"/>
</dbReference>
<evidence type="ECO:0000256" key="9">
    <source>
        <dbReference type="ARBA" id="ARBA00045104"/>
    </source>
</evidence>
<keyword evidence="6" id="KW-1133">Transmembrane helix</keyword>
<evidence type="ECO:0000256" key="5">
    <source>
        <dbReference type="ARBA" id="ARBA00022824"/>
    </source>
</evidence>
<comment type="caution">
    <text evidence="13">The sequence shown here is derived from an EMBL/GenBank/DDBJ whole genome shotgun (WGS) entry which is preliminary data.</text>
</comment>
<dbReference type="InterPro" id="IPR001296">
    <property type="entry name" value="Glyco_trans_1"/>
</dbReference>